<feature type="compositionally biased region" description="Basic residues" evidence="14">
    <location>
        <begin position="1685"/>
        <end position="1695"/>
    </location>
</feature>
<dbReference type="PROSITE" id="PS50020">
    <property type="entry name" value="WW_DOMAIN_2"/>
    <property type="match status" value="1"/>
</dbReference>
<dbReference type="InterPro" id="IPR006896">
    <property type="entry name" value="Sec23/24_trunk_dom"/>
</dbReference>
<dbReference type="GO" id="GO:0000139">
    <property type="term" value="C:Golgi membrane"/>
    <property type="evidence" value="ECO:0007669"/>
    <property type="project" value="UniProtKB-SubCell"/>
</dbReference>
<dbReference type="EMBL" id="JACYCD010000049">
    <property type="protein sequence ID" value="KAF8708197.1"/>
    <property type="molecule type" value="Genomic_DNA"/>
</dbReference>
<keyword evidence="8" id="KW-0256">Endoplasmic reticulum</keyword>
<dbReference type="Pfam" id="PF04815">
    <property type="entry name" value="Sec23_helical"/>
    <property type="match status" value="1"/>
</dbReference>
<dbReference type="InterPro" id="IPR036180">
    <property type="entry name" value="Gelsolin-like_dom_sf"/>
</dbReference>
<dbReference type="InterPro" id="IPR006895">
    <property type="entry name" value="Znf_Sec23_Sec24"/>
</dbReference>
<feature type="region of interest" description="Disordered" evidence="14">
    <location>
        <begin position="1439"/>
        <end position="1529"/>
    </location>
</feature>
<dbReference type="InterPro" id="IPR007123">
    <property type="entry name" value="Gelsolin-like_dom"/>
</dbReference>
<dbReference type="Gene3D" id="3.40.20.10">
    <property type="entry name" value="Severin"/>
    <property type="match status" value="1"/>
</dbReference>
<evidence type="ECO:0000256" key="10">
    <source>
        <dbReference type="ARBA" id="ARBA00022927"/>
    </source>
</evidence>
<keyword evidence="9" id="KW-0931">ER-Golgi transport</keyword>
<keyword evidence="7" id="KW-0963">Cytoplasm</keyword>
<evidence type="ECO:0000256" key="1">
    <source>
        <dbReference type="ARBA" id="ARBA00004123"/>
    </source>
</evidence>
<dbReference type="CDD" id="cd01479">
    <property type="entry name" value="Sec24-like"/>
    <property type="match status" value="1"/>
</dbReference>
<dbReference type="GO" id="GO:0030127">
    <property type="term" value="C:COPII vesicle coat"/>
    <property type="evidence" value="ECO:0007669"/>
    <property type="project" value="InterPro"/>
</dbReference>
<dbReference type="SUPFAM" id="SSF82919">
    <property type="entry name" value="Zn-finger domain of Sec23/24"/>
    <property type="match status" value="1"/>
</dbReference>
<dbReference type="Pfam" id="PF04810">
    <property type="entry name" value="zf-Sec23_Sec24"/>
    <property type="match status" value="1"/>
</dbReference>
<name>A0A8H7HXF3_9AGAM</name>
<evidence type="ECO:0000256" key="3">
    <source>
        <dbReference type="ARBA" id="ARBA00004496"/>
    </source>
</evidence>
<evidence type="ECO:0000256" key="7">
    <source>
        <dbReference type="ARBA" id="ARBA00022490"/>
    </source>
</evidence>
<dbReference type="Pfam" id="PF04811">
    <property type="entry name" value="Sec23_trunk"/>
    <property type="match status" value="1"/>
</dbReference>
<feature type="compositionally biased region" description="Low complexity" evidence="14">
    <location>
        <begin position="1744"/>
        <end position="1754"/>
    </location>
</feature>
<evidence type="ECO:0000313" key="17">
    <source>
        <dbReference type="Proteomes" id="UP000602905"/>
    </source>
</evidence>
<dbReference type="InterPro" id="IPR012990">
    <property type="entry name" value="Beta-sandwich_Sec23_24"/>
</dbReference>
<dbReference type="Proteomes" id="UP000602905">
    <property type="component" value="Unassembled WGS sequence"/>
</dbReference>
<protein>
    <submittedName>
        <fullName evidence="16">CPII coat sec24 protein</fullName>
    </submittedName>
</protein>
<keyword evidence="6" id="KW-0813">Transport</keyword>
<keyword evidence="10" id="KW-0653">Protein transport</keyword>
<comment type="subcellular location">
    <subcellularLocation>
        <location evidence="3">Cytoplasm</location>
    </subcellularLocation>
    <subcellularLocation>
        <location evidence="4">Endoplasmic reticulum membrane</location>
    </subcellularLocation>
    <subcellularLocation>
        <location evidence="2">Golgi apparatus membrane</location>
    </subcellularLocation>
    <subcellularLocation>
        <location evidence="1">Nucleus</location>
    </subcellularLocation>
</comment>
<evidence type="ECO:0000259" key="15">
    <source>
        <dbReference type="PROSITE" id="PS50020"/>
    </source>
</evidence>
<dbReference type="GO" id="GO:0005789">
    <property type="term" value="C:endoplasmic reticulum membrane"/>
    <property type="evidence" value="ECO:0007669"/>
    <property type="project" value="UniProtKB-SubCell"/>
</dbReference>
<dbReference type="Gene3D" id="2.20.70.10">
    <property type="match status" value="1"/>
</dbReference>
<evidence type="ECO:0000256" key="12">
    <source>
        <dbReference type="ARBA" id="ARBA00023136"/>
    </source>
</evidence>
<dbReference type="InterPro" id="IPR050550">
    <property type="entry name" value="SEC23_SEC24_subfamily"/>
</dbReference>
<evidence type="ECO:0000313" key="16">
    <source>
        <dbReference type="EMBL" id="KAF8708197.1"/>
    </source>
</evidence>
<evidence type="ECO:0000256" key="13">
    <source>
        <dbReference type="ARBA" id="ARBA00023242"/>
    </source>
</evidence>
<dbReference type="SUPFAM" id="SSF81811">
    <property type="entry name" value="Helical domain of Sec23/24"/>
    <property type="match status" value="1"/>
</dbReference>
<dbReference type="SMART" id="SM00456">
    <property type="entry name" value="WW"/>
    <property type="match status" value="1"/>
</dbReference>
<proteinExistence type="inferred from homology"/>
<sequence>MAEQLPPGWISQWDETYQRPLYIQTETGHTQWEPPAEVASHMQQGLHDSQAAPAAHHSKRRQYAAGQSQAYSGAADLPPMQVPNYPDPSAATAPALFTPGIDQSQMQAQAQQYYGQPAPGPVPPAYGQPQPAYGQQMNQMADQFAQMGMGGQKGHALHTVNLIGTYLDPQELSYPPPEIRLPPGACISQSPLANSDPSYMRCTVNAIPTTNALLNKSKLPLALVLTPNRSVRPTDNDPEVPVITDTVIARCRRCRTYINPYVQFIDGGNRWKCCMCSMSNEVPQLFDWDQARNQPADRWARAELNHAVVEFIAPTEYMVRPPQPPVYTFLIDVSHSAVQSGMVATAARAILESLDRIPNADDRTKVAIIGFDVALHFFSVVPDSTDVTMLVVSDLEDVFLPKPTDLLINLKEARAGIEALLGRLNDMFQDSHAIGSAMGPALQAAYKLIHTIGGKIMVLSSTLPTLGEGALKPREDPKLLGTAKESSLLQPASPFYKTFAIDCSRAQISVDMFLFSNAYTDVASLSCLPHYTSGQTFFYPAFNASRAEDALKFAHEFGEVLGSPIGLEAVMRVRASRGLRMSQFYGNFFVRSTDLLALPAVPLDQSYAIEVQIEENITAPFVVLQTAIRLHAKGERRIRVVTLALPTTSNVSELYASADQIAIATYLANKAVERSLSSKLEDARDAVTNKLVDILGTYKSTMTAAGSGASAQLSVSENLKFLPMLCLGLLKHVGLRQSAQIPPDLRAYAQALLTTLPSQQLVAYIHPSFYALHNMSPECGTVGEQGIIMPPAMSLTSERFERHGLYLIEDGQNMFLWVGRDAVPQLVMDVFDLPNYEALRGGKQTLPTLDNEFSQRINAVVAKTRVLRRGPYWPHLYVVKEDGEPALRMWALSMLIQDRMDQTPSYAQYISSVKDKMMMLVFAVRVNCFTPPPALIQTELLSASREESESAKMDYDQEFFGMFDLSPQGFPWTNPQREIIIRRREDEMNGDLFFDELLKLAGIDAHTVYPPRDVPTFHHLVDSILNTSWDDFQQSCLIYYLLRHWNDGREKPFAQSKQLPPQFVFVSDAYYLLDVGRAEEAVPYLCDSRVLHEFTSKIMLTLSSIPEPSVASRCLLRFVRVAKPTLASQDDLDIYVNALCYSSITDAWLYQRSLQEGPERERYIHRIVTFCFHPKPRPEPLKTLLSFPFTIYEDRIVKAMALAPPEALSDASVAIFQNMIHVRLIHSGHYSEAIQLDRQFANAGTATGPAVKEAAARRKETLEELMGVIPVVQRRVLEMGIEEQEAEARKGKGPLIHGYANGQTNTDLAMSWEHINGSSSMIIDPVTQSPPRNQSAQPLAVSMTPLTASAAFRQAGSNAAVLKAFVHTSRLEGSPYAKSGSSTPLASMNFNATNSSARSPFARAMSSQRHGSQAAGSPTPSRFARASFGSYQACSTTSTPVSTLNPITTPGAKPITRPAFNISSGSGGKISASRSPAMPVTENTPSKPFVNPLSSATVNGSGPSARRVTPIKRPFSSSGGPGDRSMSTSAYDENIRSWNGIPVPEQQDIDMDYDDGLDEDFIVQPAYSRPRYNPPEDVSEHEIEHEEEQVEEHEQDQDQDPGQETEQEEEDHEEGQEQEQEPEPEPEQSPEPVRSLRNTSRKHKDAPSVSRTSSDAHLPGAFPNSPRMPRSGLAPVEEQESPKKPAARRSTRRVSRANSIAATDDGEDEPKPRRSSRLSHVPESSPPPQSPPRTTKPSSRKSKSGTTKSSTTTRVKTRRQTEVIPEEA</sequence>
<dbReference type="Pfam" id="PF00626">
    <property type="entry name" value="Gelsolin"/>
    <property type="match status" value="1"/>
</dbReference>
<dbReference type="GO" id="GO:0000149">
    <property type="term" value="F:SNARE binding"/>
    <property type="evidence" value="ECO:0007669"/>
    <property type="project" value="TreeGrafter"/>
</dbReference>
<dbReference type="InterPro" id="IPR036175">
    <property type="entry name" value="Sec23/24_helical_dom_sf"/>
</dbReference>
<dbReference type="Pfam" id="PF13934">
    <property type="entry name" value="ELYS"/>
    <property type="match status" value="1"/>
</dbReference>
<evidence type="ECO:0000256" key="6">
    <source>
        <dbReference type="ARBA" id="ARBA00022448"/>
    </source>
</evidence>
<keyword evidence="13" id="KW-0539">Nucleus</keyword>
<dbReference type="InterPro" id="IPR036174">
    <property type="entry name" value="Znf_Sec23_Sec24_sf"/>
</dbReference>
<feature type="region of interest" description="Disordered" evidence="14">
    <location>
        <begin position="1567"/>
        <end position="1768"/>
    </location>
</feature>
<dbReference type="Gene3D" id="1.20.120.730">
    <property type="entry name" value="Sec23/Sec24 helical domain"/>
    <property type="match status" value="1"/>
</dbReference>
<dbReference type="Gene3D" id="3.40.50.410">
    <property type="entry name" value="von Willebrand factor, type A domain"/>
    <property type="match status" value="1"/>
</dbReference>
<feature type="region of interest" description="Disordered" evidence="14">
    <location>
        <begin position="1401"/>
        <end position="1423"/>
    </location>
</feature>
<organism evidence="16 17">
    <name type="scientific">Rhizoctonia solani</name>
    <dbReference type="NCBI Taxonomy" id="456999"/>
    <lineage>
        <taxon>Eukaryota</taxon>
        <taxon>Fungi</taxon>
        <taxon>Dikarya</taxon>
        <taxon>Basidiomycota</taxon>
        <taxon>Agaricomycotina</taxon>
        <taxon>Agaricomycetes</taxon>
        <taxon>Cantharellales</taxon>
        <taxon>Ceratobasidiaceae</taxon>
        <taxon>Rhizoctonia</taxon>
    </lineage>
</organism>
<evidence type="ECO:0000256" key="8">
    <source>
        <dbReference type="ARBA" id="ARBA00022824"/>
    </source>
</evidence>
<keyword evidence="12" id="KW-0472">Membrane</keyword>
<feature type="compositionally biased region" description="Polar residues" evidence="14">
    <location>
        <begin position="1481"/>
        <end position="1502"/>
    </location>
</feature>
<dbReference type="GO" id="GO:0008270">
    <property type="term" value="F:zinc ion binding"/>
    <property type="evidence" value="ECO:0007669"/>
    <property type="project" value="InterPro"/>
</dbReference>
<reference evidence="16" key="1">
    <citation type="submission" date="2020-09" db="EMBL/GenBank/DDBJ databases">
        <title>Comparative genome analyses of four rice-infecting Rhizoctonia solani isolates reveal extensive enrichment of homogalacturonan modification genes.</title>
        <authorList>
            <person name="Lee D.-Y."/>
            <person name="Jeon J."/>
            <person name="Kim K.-T."/>
            <person name="Cheong K."/>
            <person name="Song H."/>
            <person name="Choi G."/>
            <person name="Ko J."/>
            <person name="Opiyo S.O."/>
            <person name="Zuo S."/>
            <person name="Madhav S."/>
            <person name="Lee Y.-H."/>
            <person name="Wang G.-L."/>
        </authorList>
    </citation>
    <scope>NUCLEOTIDE SEQUENCE</scope>
    <source>
        <strain evidence="16">AG1-IA WGL</strain>
    </source>
</reference>
<evidence type="ECO:0000256" key="14">
    <source>
        <dbReference type="SAM" id="MobiDB-lite"/>
    </source>
</evidence>
<dbReference type="GO" id="GO:0070971">
    <property type="term" value="C:endoplasmic reticulum exit site"/>
    <property type="evidence" value="ECO:0007669"/>
    <property type="project" value="TreeGrafter"/>
</dbReference>
<dbReference type="SUPFAM" id="SSF53300">
    <property type="entry name" value="vWA-like"/>
    <property type="match status" value="1"/>
</dbReference>
<dbReference type="PANTHER" id="PTHR13803:SF39">
    <property type="entry name" value="SECRETORY 24AB, ISOFORM A"/>
    <property type="match status" value="1"/>
</dbReference>
<dbReference type="InterPro" id="IPR036465">
    <property type="entry name" value="vWFA_dom_sf"/>
</dbReference>
<dbReference type="InterPro" id="IPR036020">
    <property type="entry name" value="WW_dom_sf"/>
</dbReference>
<dbReference type="GO" id="GO:0006886">
    <property type="term" value="P:intracellular protein transport"/>
    <property type="evidence" value="ECO:0007669"/>
    <property type="project" value="InterPro"/>
</dbReference>
<dbReference type="Pfam" id="PF00397">
    <property type="entry name" value="WW"/>
    <property type="match status" value="1"/>
</dbReference>
<dbReference type="Gene3D" id="2.30.30.380">
    <property type="entry name" value="Zn-finger domain of Sec23/24"/>
    <property type="match status" value="1"/>
</dbReference>
<gene>
    <name evidence="16" type="ORF">RHS03_04250</name>
</gene>
<dbReference type="Gene3D" id="2.60.40.1670">
    <property type="entry name" value="beta-sandwich domain of Sec23/24"/>
    <property type="match status" value="1"/>
</dbReference>
<dbReference type="Pfam" id="PF08033">
    <property type="entry name" value="Sec23_BS"/>
    <property type="match status" value="1"/>
</dbReference>
<feature type="region of interest" description="Disordered" evidence="14">
    <location>
        <begin position="35"/>
        <end position="81"/>
    </location>
</feature>
<dbReference type="OrthoDB" id="49016at2759"/>
<evidence type="ECO:0000256" key="2">
    <source>
        <dbReference type="ARBA" id="ARBA00004394"/>
    </source>
</evidence>
<evidence type="ECO:0000256" key="9">
    <source>
        <dbReference type="ARBA" id="ARBA00022892"/>
    </source>
</evidence>
<dbReference type="GO" id="GO:0005634">
    <property type="term" value="C:nucleus"/>
    <property type="evidence" value="ECO:0007669"/>
    <property type="project" value="UniProtKB-SubCell"/>
</dbReference>
<comment type="caution">
    <text evidence="16">The sequence shown here is derived from an EMBL/GenBank/DDBJ whole genome shotgun (WGS) entry which is preliminary data.</text>
</comment>
<dbReference type="CDD" id="cd00201">
    <property type="entry name" value="WW"/>
    <property type="match status" value="1"/>
</dbReference>
<evidence type="ECO:0000256" key="11">
    <source>
        <dbReference type="ARBA" id="ARBA00023034"/>
    </source>
</evidence>
<accession>A0A8H7HXF3</accession>
<dbReference type="SUPFAM" id="SSF51045">
    <property type="entry name" value="WW domain"/>
    <property type="match status" value="1"/>
</dbReference>
<dbReference type="SUPFAM" id="SSF82754">
    <property type="entry name" value="C-terminal, gelsolin-like domain of Sec23/24"/>
    <property type="match status" value="1"/>
</dbReference>
<evidence type="ECO:0000256" key="5">
    <source>
        <dbReference type="ARBA" id="ARBA00008334"/>
    </source>
</evidence>
<keyword evidence="11" id="KW-0333">Golgi apparatus</keyword>
<feature type="domain" description="WW" evidence="15">
    <location>
        <begin position="3"/>
        <end position="37"/>
    </location>
</feature>
<feature type="compositionally biased region" description="Acidic residues" evidence="14">
    <location>
        <begin position="1585"/>
        <end position="1628"/>
    </location>
</feature>
<feature type="non-terminal residue" evidence="16">
    <location>
        <position position="1768"/>
    </location>
</feature>
<feature type="compositionally biased region" description="Polar residues" evidence="14">
    <location>
        <begin position="1405"/>
        <end position="1420"/>
    </location>
</feature>
<dbReference type="InterPro" id="IPR025151">
    <property type="entry name" value="ELYS_dom"/>
</dbReference>
<dbReference type="InterPro" id="IPR001202">
    <property type="entry name" value="WW_dom"/>
</dbReference>
<feature type="compositionally biased region" description="Polar residues" evidence="14">
    <location>
        <begin position="1439"/>
        <end position="1448"/>
    </location>
</feature>
<dbReference type="GO" id="GO:0090110">
    <property type="term" value="P:COPII-coated vesicle cargo loading"/>
    <property type="evidence" value="ECO:0007669"/>
    <property type="project" value="TreeGrafter"/>
</dbReference>
<dbReference type="InterPro" id="IPR029006">
    <property type="entry name" value="ADF-H/Gelsolin-like_dom_sf"/>
</dbReference>
<dbReference type="SUPFAM" id="SSF81995">
    <property type="entry name" value="beta-sandwich domain of Sec23/24"/>
    <property type="match status" value="1"/>
</dbReference>
<comment type="similarity">
    <text evidence="5">Belongs to the SEC23/SEC24 family. SEC24 subfamily.</text>
</comment>
<dbReference type="PANTHER" id="PTHR13803">
    <property type="entry name" value="SEC24-RELATED PROTEIN"/>
    <property type="match status" value="1"/>
</dbReference>
<dbReference type="InterPro" id="IPR041742">
    <property type="entry name" value="Sec24-like_trunk_dom"/>
</dbReference>
<dbReference type="InterPro" id="IPR006900">
    <property type="entry name" value="Sec23/24_helical_dom"/>
</dbReference>
<evidence type="ECO:0000256" key="4">
    <source>
        <dbReference type="ARBA" id="ARBA00004586"/>
    </source>
</evidence>
<feature type="compositionally biased region" description="Low complexity" evidence="14">
    <location>
        <begin position="63"/>
        <end position="75"/>
    </location>
</feature>